<dbReference type="EMBL" id="JADWDJ010000010">
    <property type="protein sequence ID" value="KAG5274273.1"/>
    <property type="molecule type" value="Genomic_DNA"/>
</dbReference>
<evidence type="ECO:0000313" key="3">
    <source>
        <dbReference type="Proteomes" id="UP000823561"/>
    </source>
</evidence>
<evidence type="ECO:0000256" key="1">
    <source>
        <dbReference type="SAM" id="MobiDB-lite"/>
    </source>
</evidence>
<feature type="compositionally biased region" description="Basic and acidic residues" evidence="1">
    <location>
        <begin position="102"/>
        <end position="117"/>
    </location>
</feature>
<gene>
    <name evidence="2" type="ORF">AALO_G00134260</name>
</gene>
<keyword evidence="3" id="KW-1185">Reference proteome</keyword>
<dbReference type="AlphaFoldDB" id="A0AAV6GGP3"/>
<protein>
    <submittedName>
        <fullName evidence="2">Uncharacterized protein</fullName>
    </submittedName>
</protein>
<sequence length="138" mass="15571">MNTRGGHEGESQKNGHLGLWLCLFQACGRTSEWTDQQTRVPRQDLPPATPLTVSDLHLDDPNGSSTPRPHQELPQLIRHHQYQEHVSPRMAPVPTRRARLSLGEREEEERLPHHATEAEIEGSGNRGRKKSLVEAGKK</sequence>
<comment type="caution">
    <text evidence="2">The sequence shown here is derived from an EMBL/GenBank/DDBJ whole genome shotgun (WGS) entry which is preliminary data.</text>
</comment>
<reference evidence="2" key="1">
    <citation type="submission" date="2020-10" db="EMBL/GenBank/DDBJ databases">
        <title>Chromosome-scale genome assembly of the Allis shad, Alosa alosa.</title>
        <authorList>
            <person name="Margot Z."/>
            <person name="Christophe K."/>
            <person name="Cabau C."/>
            <person name="Louis A."/>
            <person name="Berthelot C."/>
            <person name="Parey E."/>
            <person name="Roest Crollius H."/>
            <person name="Montfort J."/>
            <person name="Robinson-Rechavi M."/>
            <person name="Bucao C."/>
            <person name="Bouchez O."/>
            <person name="Gislard M."/>
            <person name="Lluch J."/>
            <person name="Milhes M."/>
            <person name="Lampietro C."/>
            <person name="Lopez Roques C."/>
            <person name="Donnadieu C."/>
            <person name="Braasch I."/>
            <person name="Desvignes T."/>
            <person name="Postlethwait J."/>
            <person name="Bobe J."/>
            <person name="Guiguen Y."/>
        </authorList>
    </citation>
    <scope>NUCLEOTIDE SEQUENCE</scope>
    <source>
        <strain evidence="2">M-15738</strain>
        <tissue evidence="2">Blood</tissue>
    </source>
</reference>
<organism evidence="2 3">
    <name type="scientific">Alosa alosa</name>
    <name type="common">allis shad</name>
    <dbReference type="NCBI Taxonomy" id="278164"/>
    <lineage>
        <taxon>Eukaryota</taxon>
        <taxon>Metazoa</taxon>
        <taxon>Chordata</taxon>
        <taxon>Craniata</taxon>
        <taxon>Vertebrata</taxon>
        <taxon>Euteleostomi</taxon>
        <taxon>Actinopterygii</taxon>
        <taxon>Neopterygii</taxon>
        <taxon>Teleostei</taxon>
        <taxon>Clupei</taxon>
        <taxon>Clupeiformes</taxon>
        <taxon>Clupeoidei</taxon>
        <taxon>Clupeidae</taxon>
        <taxon>Alosa</taxon>
    </lineage>
</organism>
<evidence type="ECO:0000313" key="2">
    <source>
        <dbReference type="EMBL" id="KAG5274273.1"/>
    </source>
</evidence>
<accession>A0AAV6GGP3</accession>
<proteinExistence type="predicted"/>
<dbReference type="PROSITE" id="PS51257">
    <property type="entry name" value="PROKAR_LIPOPROTEIN"/>
    <property type="match status" value="1"/>
</dbReference>
<dbReference type="Proteomes" id="UP000823561">
    <property type="component" value="Chromosome 10"/>
</dbReference>
<name>A0AAV6GGP3_9TELE</name>
<feature type="region of interest" description="Disordered" evidence="1">
    <location>
        <begin position="34"/>
        <end position="138"/>
    </location>
</feature>